<dbReference type="PROSITE" id="PS00723">
    <property type="entry name" value="POLYPRENYL_SYNTHASE_1"/>
    <property type="match status" value="1"/>
</dbReference>
<dbReference type="InterPro" id="IPR008949">
    <property type="entry name" value="Isoprenoid_synthase_dom_sf"/>
</dbReference>
<keyword evidence="8" id="KW-1185">Reference proteome</keyword>
<evidence type="ECO:0000256" key="5">
    <source>
        <dbReference type="ARBA" id="ARBA00022842"/>
    </source>
</evidence>
<evidence type="ECO:0000256" key="6">
    <source>
        <dbReference type="RuleBase" id="RU004466"/>
    </source>
</evidence>
<protein>
    <submittedName>
        <fullName evidence="7">Isoprenyl synthetase</fullName>
    </submittedName>
</protein>
<comment type="cofactor">
    <cofactor evidence="1">
        <name>Mg(2+)</name>
        <dbReference type="ChEBI" id="CHEBI:18420"/>
    </cofactor>
</comment>
<dbReference type="CDD" id="cd00685">
    <property type="entry name" value="Trans_IPPS_HT"/>
    <property type="match status" value="1"/>
</dbReference>
<dbReference type="AlphaFoldDB" id="A0A2I0R5J0"/>
<evidence type="ECO:0000256" key="3">
    <source>
        <dbReference type="ARBA" id="ARBA00022679"/>
    </source>
</evidence>
<dbReference type="SUPFAM" id="SSF48576">
    <property type="entry name" value="Terpenoid synthases"/>
    <property type="match status" value="1"/>
</dbReference>
<dbReference type="RefSeq" id="WP_101333002.1">
    <property type="nucleotide sequence ID" value="NZ_PJNI01000001.1"/>
</dbReference>
<dbReference type="SFLD" id="SFLDS00005">
    <property type="entry name" value="Isoprenoid_Synthase_Type_I"/>
    <property type="match status" value="1"/>
</dbReference>
<dbReference type="PANTHER" id="PTHR12001">
    <property type="entry name" value="GERANYLGERANYL PYROPHOSPHATE SYNTHASE"/>
    <property type="match status" value="1"/>
</dbReference>
<dbReference type="EMBL" id="PJNI01000001">
    <property type="protein sequence ID" value="PKR81856.1"/>
    <property type="molecule type" value="Genomic_DNA"/>
</dbReference>
<dbReference type="InterPro" id="IPR033749">
    <property type="entry name" value="Polyprenyl_synt_CS"/>
</dbReference>
<proteinExistence type="inferred from homology"/>
<organism evidence="7 8">
    <name type="scientific">Brumimicrobium salinarum</name>
    <dbReference type="NCBI Taxonomy" id="2058658"/>
    <lineage>
        <taxon>Bacteria</taxon>
        <taxon>Pseudomonadati</taxon>
        <taxon>Bacteroidota</taxon>
        <taxon>Flavobacteriia</taxon>
        <taxon>Flavobacteriales</taxon>
        <taxon>Crocinitomicaceae</taxon>
        <taxon>Brumimicrobium</taxon>
    </lineage>
</organism>
<evidence type="ECO:0000256" key="1">
    <source>
        <dbReference type="ARBA" id="ARBA00001946"/>
    </source>
</evidence>
<evidence type="ECO:0000313" key="8">
    <source>
        <dbReference type="Proteomes" id="UP000236654"/>
    </source>
</evidence>
<keyword evidence="5" id="KW-0460">Magnesium</keyword>
<keyword evidence="4" id="KW-0479">Metal-binding</keyword>
<keyword evidence="3 6" id="KW-0808">Transferase</keyword>
<dbReference type="Proteomes" id="UP000236654">
    <property type="component" value="Unassembled WGS sequence"/>
</dbReference>
<gene>
    <name evidence="7" type="ORF">CW751_00520</name>
</gene>
<evidence type="ECO:0000313" key="7">
    <source>
        <dbReference type="EMBL" id="PKR81856.1"/>
    </source>
</evidence>
<dbReference type="GO" id="GO:0046872">
    <property type="term" value="F:metal ion binding"/>
    <property type="evidence" value="ECO:0007669"/>
    <property type="project" value="UniProtKB-KW"/>
</dbReference>
<dbReference type="GO" id="GO:0008299">
    <property type="term" value="P:isoprenoid biosynthetic process"/>
    <property type="evidence" value="ECO:0007669"/>
    <property type="project" value="InterPro"/>
</dbReference>
<accession>A0A2I0R5J0</accession>
<name>A0A2I0R5J0_9FLAO</name>
<comment type="similarity">
    <text evidence="2 6">Belongs to the FPP/GGPP synthase family.</text>
</comment>
<dbReference type="SFLD" id="SFLDG01017">
    <property type="entry name" value="Polyprenyl_Transferase_Like"/>
    <property type="match status" value="1"/>
</dbReference>
<reference evidence="7 8" key="1">
    <citation type="submission" date="2017-12" db="EMBL/GenBank/DDBJ databases">
        <title>The draft genome sequence of Brumimicrobium saltpan LHR20.</title>
        <authorList>
            <person name="Do Z.-J."/>
            <person name="Luo H.-R."/>
        </authorList>
    </citation>
    <scope>NUCLEOTIDE SEQUENCE [LARGE SCALE GENOMIC DNA]</scope>
    <source>
        <strain evidence="7 8">LHR20</strain>
    </source>
</reference>
<sequence>MQQVQSYQEVIAHNIAQLKLPATPENLYAPLRYFLSLGGKRTRPALTLLGCSLFGTPGIKAINAAIAVELFHNFTLIHDDIMDDAPLRRGKQTVHEKWNRDIAILSGDVLFVEAYSYLSKNEGDVLPKLMTVFNTTAKEVCEGQQMDMDFESSDVITISDYIEMIRLKTSVLLGAALKMGAIVAQEDNENNIQNIYDFGVNIGLAFQLHDDILDVYADPSKFGKQVGGDILSNKKTFLLLKAFELADTATANQLSNLLKNGSGKQKVENVTAIYNQIGVKEAAEQQKQTFYRKALANMAAIDISDEHKKPLLSLAEYLMSRDH</sequence>
<dbReference type="InterPro" id="IPR000092">
    <property type="entry name" value="Polyprenyl_synt"/>
</dbReference>
<dbReference type="GO" id="GO:0004659">
    <property type="term" value="F:prenyltransferase activity"/>
    <property type="evidence" value="ECO:0007669"/>
    <property type="project" value="InterPro"/>
</dbReference>
<dbReference type="PROSITE" id="PS00444">
    <property type="entry name" value="POLYPRENYL_SYNTHASE_2"/>
    <property type="match status" value="1"/>
</dbReference>
<evidence type="ECO:0000256" key="2">
    <source>
        <dbReference type="ARBA" id="ARBA00006706"/>
    </source>
</evidence>
<comment type="caution">
    <text evidence="7">The sequence shown here is derived from an EMBL/GenBank/DDBJ whole genome shotgun (WGS) entry which is preliminary data.</text>
</comment>
<dbReference type="OrthoDB" id="9805316at2"/>
<dbReference type="PANTHER" id="PTHR12001:SF85">
    <property type="entry name" value="SHORT CHAIN ISOPRENYL DIPHOSPHATE SYNTHASE"/>
    <property type="match status" value="1"/>
</dbReference>
<dbReference type="Gene3D" id="1.10.600.10">
    <property type="entry name" value="Farnesyl Diphosphate Synthase"/>
    <property type="match status" value="1"/>
</dbReference>
<dbReference type="Pfam" id="PF00348">
    <property type="entry name" value="polyprenyl_synt"/>
    <property type="match status" value="1"/>
</dbReference>
<evidence type="ECO:0000256" key="4">
    <source>
        <dbReference type="ARBA" id="ARBA00022723"/>
    </source>
</evidence>